<dbReference type="GeneID" id="117642315"/>
<accession>A0A6P8YH66</accession>
<dbReference type="PROSITE" id="PS51864">
    <property type="entry name" value="ASTACIN"/>
    <property type="match status" value="1"/>
</dbReference>
<dbReference type="PANTHER" id="PTHR10127">
    <property type="entry name" value="DISCOIDIN, CUB, EGF, LAMININ , AND ZINC METALLOPROTEASE DOMAIN CONTAINING"/>
    <property type="match status" value="1"/>
</dbReference>
<feature type="binding site" evidence="10">
    <location>
        <position position="187"/>
    </location>
    <ligand>
        <name>Zn(2+)</name>
        <dbReference type="ChEBI" id="CHEBI:29105"/>
        <note>catalytic</note>
    </ligand>
</feature>
<feature type="chain" id="PRO_5028524204" description="Metalloendopeptidase" evidence="11">
    <location>
        <begin position="24"/>
        <end position="297"/>
    </location>
</feature>
<reference evidence="14" key="1">
    <citation type="submission" date="2025-08" db="UniProtKB">
        <authorList>
            <consortium name="RefSeq"/>
        </authorList>
    </citation>
    <scope>IDENTIFICATION</scope>
    <source>
        <tissue evidence="14">Total insect</tissue>
    </source>
</reference>
<evidence type="ECO:0000256" key="7">
    <source>
        <dbReference type="ARBA" id="ARBA00023145"/>
    </source>
</evidence>
<feature type="signal peptide" evidence="11">
    <location>
        <begin position="1"/>
        <end position="23"/>
    </location>
</feature>
<keyword evidence="3 11" id="KW-0732">Signal</keyword>
<dbReference type="PRINTS" id="PR00480">
    <property type="entry name" value="ASTACIN"/>
</dbReference>
<keyword evidence="6 10" id="KW-0482">Metalloprotease</keyword>
<evidence type="ECO:0000256" key="4">
    <source>
        <dbReference type="ARBA" id="ARBA00022801"/>
    </source>
</evidence>
<name>A0A6P8YH66_THRPL</name>
<keyword evidence="7" id="KW-0865">Zymogen</keyword>
<dbReference type="GO" id="GO:0008270">
    <property type="term" value="F:zinc ion binding"/>
    <property type="evidence" value="ECO:0007669"/>
    <property type="project" value="UniProtKB-UniRule"/>
</dbReference>
<keyword evidence="5 10" id="KW-0862">Zinc</keyword>
<evidence type="ECO:0000256" key="5">
    <source>
        <dbReference type="ARBA" id="ARBA00022833"/>
    </source>
</evidence>
<evidence type="ECO:0000256" key="9">
    <source>
        <dbReference type="ARBA" id="ARBA00023180"/>
    </source>
</evidence>
<feature type="binding site" evidence="10">
    <location>
        <position position="191"/>
    </location>
    <ligand>
        <name>Zn(2+)</name>
        <dbReference type="ChEBI" id="CHEBI:29105"/>
        <note>catalytic</note>
    </ligand>
</feature>
<keyword evidence="1 10" id="KW-0645">Protease</keyword>
<evidence type="ECO:0000256" key="6">
    <source>
        <dbReference type="ARBA" id="ARBA00023049"/>
    </source>
</evidence>
<dbReference type="CDD" id="cd04280">
    <property type="entry name" value="ZnMc_astacin_like"/>
    <property type="match status" value="1"/>
</dbReference>
<dbReference type="FunCoup" id="A0A6P8YH66">
    <property type="interactions" value="4"/>
</dbReference>
<evidence type="ECO:0000256" key="1">
    <source>
        <dbReference type="ARBA" id="ARBA00022670"/>
    </source>
</evidence>
<dbReference type="EC" id="3.4.24.-" evidence="11"/>
<dbReference type="GO" id="GO:0006508">
    <property type="term" value="P:proteolysis"/>
    <property type="evidence" value="ECO:0007669"/>
    <property type="project" value="UniProtKB-KW"/>
</dbReference>
<keyword evidence="9" id="KW-0325">Glycoprotein</keyword>
<comment type="caution">
    <text evidence="10">Lacks conserved residue(s) required for the propagation of feature annotation.</text>
</comment>
<dbReference type="InParanoid" id="A0A6P8YH66"/>
<dbReference type="InterPro" id="IPR001506">
    <property type="entry name" value="Peptidase_M12A"/>
</dbReference>
<evidence type="ECO:0000256" key="8">
    <source>
        <dbReference type="ARBA" id="ARBA00023157"/>
    </source>
</evidence>
<dbReference type="GO" id="GO:0004222">
    <property type="term" value="F:metalloendopeptidase activity"/>
    <property type="evidence" value="ECO:0007669"/>
    <property type="project" value="UniProtKB-UniRule"/>
</dbReference>
<dbReference type="InterPro" id="IPR034035">
    <property type="entry name" value="Astacin-like_dom"/>
</dbReference>
<feature type="active site" evidence="10">
    <location>
        <position position="188"/>
    </location>
</feature>
<organism evidence="14">
    <name type="scientific">Thrips palmi</name>
    <name type="common">Melon thrips</name>
    <dbReference type="NCBI Taxonomy" id="161013"/>
    <lineage>
        <taxon>Eukaryota</taxon>
        <taxon>Metazoa</taxon>
        <taxon>Ecdysozoa</taxon>
        <taxon>Arthropoda</taxon>
        <taxon>Hexapoda</taxon>
        <taxon>Insecta</taxon>
        <taxon>Pterygota</taxon>
        <taxon>Neoptera</taxon>
        <taxon>Paraneoptera</taxon>
        <taxon>Thysanoptera</taxon>
        <taxon>Terebrantia</taxon>
        <taxon>Thripoidea</taxon>
        <taxon>Thripidae</taxon>
        <taxon>Thrips</taxon>
    </lineage>
</organism>
<dbReference type="RefSeq" id="XP_034236280.1">
    <property type="nucleotide sequence ID" value="XM_034380389.1"/>
</dbReference>
<feature type="binding site" evidence="10">
    <location>
        <position position="197"/>
    </location>
    <ligand>
        <name>Zn(2+)</name>
        <dbReference type="ChEBI" id="CHEBI:29105"/>
        <note>catalytic</note>
    </ligand>
</feature>
<keyword evidence="13" id="KW-1185">Reference proteome</keyword>
<dbReference type="Pfam" id="PF01400">
    <property type="entry name" value="Astacin"/>
    <property type="match status" value="1"/>
</dbReference>
<dbReference type="FunFam" id="3.40.390.10:FF:000015">
    <property type="entry name" value="Meprin A subunit"/>
    <property type="match status" value="1"/>
</dbReference>
<evidence type="ECO:0000259" key="12">
    <source>
        <dbReference type="PROSITE" id="PS51864"/>
    </source>
</evidence>
<gene>
    <name evidence="14" type="primary">LOC117642315</name>
</gene>
<evidence type="ECO:0000256" key="10">
    <source>
        <dbReference type="PROSITE-ProRule" id="PRU01211"/>
    </source>
</evidence>
<dbReference type="SUPFAM" id="SSF55486">
    <property type="entry name" value="Metalloproteases ('zincins'), catalytic domain"/>
    <property type="match status" value="1"/>
</dbReference>
<evidence type="ECO:0000256" key="3">
    <source>
        <dbReference type="ARBA" id="ARBA00022729"/>
    </source>
</evidence>
<dbReference type="PANTHER" id="PTHR10127:SF780">
    <property type="entry name" value="METALLOENDOPEPTIDASE"/>
    <property type="match status" value="1"/>
</dbReference>
<comment type="cofactor">
    <cofactor evidence="10 11">
        <name>Zn(2+)</name>
        <dbReference type="ChEBI" id="CHEBI:29105"/>
    </cofactor>
    <text evidence="10 11">Binds 1 zinc ion per subunit.</text>
</comment>
<proteinExistence type="predicted"/>
<dbReference type="SMART" id="SM00235">
    <property type="entry name" value="ZnMc"/>
    <property type="match status" value="1"/>
</dbReference>
<keyword evidence="4 10" id="KW-0378">Hydrolase</keyword>
<dbReference type="OrthoDB" id="291007at2759"/>
<dbReference type="InterPro" id="IPR006026">
    <property type="entry name" value="Peptidase_Metallo"/>
</dbReference>
<keyword evidence="2 10" id="KW-0479">Metal-binding</keyword>
<dbReference type="Gene3D" id="3.40.390.10">
    <property type="entry name" value="Collagenase (Catalytic Domain)"/>
    <property type="match status" value="1"/>
</dbReference>
<feature type="domain" description="Peptidase M12A" evidence="12">
    <location>
        <begin position="93"/>
        <end position="291"/>
    </location>
</feature>
<sequence length="297" mass="32613">MALAKTVVTVLVLALAQPGPLHAYPVPADGTAFWKLITSFGAAIYGEPSERTGELVKSFKPESGMNPEELGEYTQGDILFTNKGAANAGLGRNGLKAPSARWPGAVVPFEISYGFSNSDRQMILNAMEEYHKHTCIRFVPRRGTDYDYLYITNGNTGCWSSVGRVSGRQEVNLQSPGCLTKIGTPMHELMHAMGFMHEQNRWERDSYVTINWQHIQSGRNNNFDKADQSTTDGQGVNYDYRSVMHYSAKAFTKDGADTISARVGGGGVTMGQRDGFSRGDIKKLRAMYKCSGRTSGL</sequence>
<keyword evidence="8 10" id="KW-1015">Disulfide bond</keyword>
<dbReference type="Proteomes" id="UP000515158">
    <property type="component" value="Unplaced"/>
</dbReference>
<dbReference type="AlphaFoldDB" id="A0A6P8YH66"/>
<evidence type="ECO:0000256" key="11">
    <source>
        <dbReference type="RuleBase" id="RU361183"/>
    </source>
</evidence>
<evidence type="ECO:0000313" key="13">
    <source>
        <dbReference type="Proteomes" id="UP000515158"/>
    </source>
</evidence>
<evidence type="ECO:0000313" key="14">
    <source>
        <dbReference type="RefSeq" id="XP_034236280.1"/>
    </source>
</evidence>
<feature type="disulfide bond" evidence="10">
    <location>
        <begin position="135"/>
        <end position="290"/>
    </location>
</feature>
<protein>
    <recommendedName>
        <fullName evidence="11">Metalloendopeptidase</fullName>
        <ecNumber evidence="11">3.4.24.-</ecNumber>
    </recommendedName>
</protein>
<evidence type="ECO:0000256" key="2">
    <source>
        <dbReference type="ARBA" id="ARBA00022723"/>
    </source>
</evidence>
<dbReference type="InterPro" id="IPR024079">
    <property type="entry name" value="MetalloPept_cat_dom_sf"/>
</dbReference>